<protein>
    <submittedName>
        <fullName evidence="1">Uncharacterized protein</fullName>
    </submittedName>
</protein>
<organism evidence="1">
    <name type="scientific">Vibrio anguillarum</name>
    <name type="common">Listonella anguillarum</name>
    <dbReference type="NCBI Taxonomy" id="55601"/>
    <lineage>
        <taxon>Bacteria</taxon>
        <taxon>Pseudomonadati</taxon>
        <taxon>Pseudomonadota</taxon>
        <taxon>Gammaproteobacteria</taxon>
        <taxon>Vibrionales</taxon>
        <taxon>Vibrionaceae</taxon>
        <taxon>Vibrio</taxon>
    </lineage>
</organism>
<evidence type="ECO:0000313" key="1">
    <source>
        <dbReference type="EMBL" id="QJS01219.1"/>
    </source>
</evidence>
<proteinExistence type="predicted"/>
<name>A0A6M4NXS1_VIBAN</name>
<dbReference type="AlphaFoldDB" id="A0A6M4NXS1"/>
<keyword evidence="1" id="KW-0614">Plasmid</keyword>
<dbReference type="EMBL" id="MT050454">
    <property type="protein sequence ID" value="QJS01219.1"/>
    <property type="molecule type" value="Genomic_DNA"/>
</dbReference>
<reference evidence="1" key="1">
    <citation type="submission" date="2020-02" db="EMBL/GenBank/DDBJ databases">
        <title>Characterization and Draft Genome of Vibrio anguillarum J360 Marine Pathogen Isolated from an Outbreak in Lumpfish (Cyclopterus lumpus).</title>
        <authorList>
            <person name="Vasquez J."/>
            <person name="Cao T."/>
            <person name="Chakraborty S."/>
            <person name="Gnanagobal H."/>
            <person name="Wescott J."/>
            <person name="Boyce D."/>
            <person name="Santander J."/>
        </authorList>
    </citation>
    <scope>NUCLEOTIDE SEQUENCE</scope>
    <source>
        <strain evidence="1">J360</strain>
        <plasmid evidence="1">pVaJ360_II</plasmid>
    </source>
</reference>
<geneLocation type="plasmid" evidence="1">
    <name>pVaJ360_II</name>
</geneLocation>
<sequence length="55" mass="5998">MPGAARLGDIGSEHDCFPPTPIISAFHACQLSLFPTIPPIIFLSPSHVFEHLFHS</sequence>
<accession>A0A6M4NXS1</accession>